<accession>A0A699WVD6</accession>
<dbReference type="EMBL" id="BKCJ011754757">
    <property type="protein sequence ID" value="GFD50230.1"/>
    <property type="molecule type" value="Genomic_DNA"/>
</dbReference>
<gene>
    <name evidence="1" type="ORF">Tci_922199</name>
</gene>
<sequence>VGLRLRRASGVAALGAGRGPRNKVLVAVGKQLVGLGRVELGRKLAIGAGRHVLLAPVGARDGNGFAAQRGGRVGFAVEGLHRAIERVRNHGARLLLKRVQVVGAFATFAVRRKHAHARP</sequence>
<feature type="non-terminal residue" evidence="1">
    <location>
        <position position="1"/>
    </location>
</feature>
<reference evidence="1" key="1">
    <citation type="journal article" date="2019" name="Sci. Rep.">
        <title>Draft genome of Tanacetum cinerariifolium, the natural source of mosquito coil.</title>
        <authorList>
            <person name="Yamashiro T."/>
            <person name="Shiraishi A."/>
            <person name="Satake H."/>
            <person name="Nakayama K."/>
        </authorList>
    </citation>
    <scope>NUCLEOTIDE SEQUENCE</scope>
</reference>
<proteinExistence type="predicted"/>
<dbReference type="AlphaFoldDB" id="A0A699WVD6"/>
<name>A0A699WVD6_TANCI</name>
<evidence type="ECO:0000313" key="1">
    <source>
        <dbReference type="EMBL" id="GFD50230.1"/>
    </source>
</evidence>
<protein>
    <submittedName>
        <fullName evidence="1">Uncharacterized protein</fullName>
    </submittedName>
</protein>
<feature type="non-terminal residue" evidence="1">
    <location>
        <position position="119"/>
    </location>
</feature>
<organism evidence="1">
    <name type="scientific">Tanacetum cinerariifolium</name>
    <name type="common">Dalmatian daisy</name>
    <name type="synonym">Chrysanthemum cinerariifolium</name>
    <dbReference type="NCBI Taxonomy" id="118510"/>
    <lineage>
        <taxon>Eukaryota</taxon>
        <taxon>Viridiplantae</taxon>
        <taxon>Streptophyta</taxon>
        <taxon>Embryophyta</taxon>
        <taxon>Tracheophyta</taxon>
        <taxon>Spermatophyta</taxon>
        <taxon>Magnoliopsida</taxon>
        <taxon>eudicotyledons</taxon>
        <taxon>Gunneridae</taxon>
        <taxon>Pentapetalae</taxon>
        <taxon>asterids</taxon>
        <taxon>campanulids</taxon>
        <taxon>Asterales</taxon>
        <taxon>Asteraceae</taxon>
        <taxon>Asteroideae</taxon>
        <taxon>Anthemideae</taxon>
        <taxon>Anthemidinae</taxon>
        <taxon>Tanacetum</taxon>
    </lineage>
</organism>
<comment type="caution">
    <text evidence="1">The sequence shown here is derived from an EMBL/GenBank/DDBJ whole genome shotgun (WGS) entry which is preliminary data.</text>
</comment>